<dbReference type="InterPro" id="IPR010982">
    <property type="entry name" value="Lambda_DNA-bd_dom_sf"/>
</dbReference>
<proteinExistence type="predicted"/>
<dbReference type="PROSITE" id="PS50943">
    <property type="entry name" value="HTH_CROC1"/>
    <property type="match status" value="1"/>
</dbReference>
<reference evidence="2 3" key="1">
    <citation type="submission" date="2018-07" db="EMBL/GenBank/DDBJ databases">
        <title>Genomic Encyclopedia of Type Strains, Phase III (KMG-III): the genomes of soil and plant-associated and newly described type strains.</title>
        <authorList>
            <person name="Whitman W."/>
        </authorList>
    </citation>
    <scope>NUCLEOTIDE SEQUENCE [LARGE SCALE GENOMIC DNA]</scope>
    <source>
        <strain evidence="2 3">CECT 8575</strain>
    </source>
</reference>
<evidence type="ECO:0000313" key="3">
    <source>
        <dbReference type="Proteomes" id="UP000253495"/>
    </source>
</evidence>
<dbReference type="InterPro" id="IPR043917">
    <property type="entry name" value="DUF5753"/>
</dbReference>
<dbReference type="RefSeq" id="WP_114455167.1">
    <property type="nucleotide sequence ID" value="NZ_QPJC01000028.1"/>
</dbReference>
<dbReference type="EMBL" id="QPJC01000028">
    <property type="protein sequence ID" value="RCW37477.1"/>
    <property type="molecule type" value="Genomic_DNA"/>
</dbReference>
<dbReference type="CDD" id="cd00093">
    <property type="entry name" value="HTH_XRE"/>
    <property type="match status" value="1"/>
</dbReference>
<accession>A0A368V8E5</accession>
<evidence type="ECO:0000313" key="2">
    <source>
        <dbReference type="EMBL" id="RCW37477.1"/>
    </source>
</evidence>
<dbReference type="OrthoDB" id="4285266at2"/>
<gene>
    <name evidence="2" type="ORF">DFQ14_1285</name>
</gene>
<dbReference type="Pfam" id="PF19054">
    <property type="entry name" value="DUF5753"/>
    <property type="match status" value="1"/>
</dbReference>
<dbReference type="Gene3D" id="1.10.260.40">
    <property type="entry name" value="lambda repressor-like DNA-binding domains"/>
    <property type="match status" value="1"/>
</dbReference>
<sequence length="278" mass="31215">MASPTLQRKTLGAELRKLRTAAGGSIEQVAELLGCSTGKVSHIETGRNSPSKTELMVLMDHYSLPSDHRKLLEETRQEARKRGWWSTYRLPSWFRDYVGMETDASRVRTFEIELLPGLLQTEEYMRAINVLGSHITDPSEVERQVALRLERQKRLRAEEPLEVTAVISEASLARCASDPTLAITQFSHLVEAAQQPNILLQVLPFRTGLHSSMTGSFTLLDFPPETWPPTAYQEYAVGGHLVDEQEAVSALSTVFTHLQERALNVEDSIKLIENYAQA</sequence>
<keyword evidence="3" id="KW-1185">Reference proteome</keyword>
<dbReference type="SUPFAM" id="SSF47413">
    <property type="entry name" value="lambda repressor-like DNA-binding domains"/>
    <property type="match status" value="1"/>
</dbReference>
<dbReference type="SMART" id="SM00530">
    <property type="entry name" value="HTH_XRE"/>
    <property type="match status" value="1"/>
</dbReference>
<protein>
    <submittedName>
        <fullName evidence="2">Helix-turn-helix protein</fullName>
    </submittedName>
</protein>
<dbReference type="InterPro" id="IPR001387">
    <property type="entry name" value="Cro/C1-type_HTH"/>
</dbReference>
<name>A0A368V8E5_9ACTN</name>
<dbReference type="Pfam" id="PF13560">
    <property type="entry name" value="HTH_31"/>
    <property type="match status" value="1"/>
</dbReference>
<dbReference type="Proteomes" id="UP000253495">
    <property type="component" value="Unassembled WGS sequence"/>
</dbReference>
<feature type="domain" description="HTH cro/C1-type" evidence="1">
    <location>
        <begin position="15"/>
        <end position="69"/>
    </location>
</feature>
<evidence type="ECO:0000259" key="1">
    <source>
        <dbReference type="PROSITE" id="PS50943"/>
    </source>
</evidence>
<dbReference type="AlphaFoldDB" id="A0A368V8E5"/>
<comment type="caution">
    <text evidence="2">The sequence shown here is derived from an EMBL/GenBank/DDBJ whole genome shotgun (WGS) entry which is preliminary data.</text>
</comment>
<dbReference type="GO" id="GO:0003677">
    <property type="term" value="F:DNA binding"/>
    <property type="evidence" value="ECO:0007669"/>
    <property type="project" value="InterPro"/>
</dbReference>
<organism evidence="2 3">
    <name type="scientific">Halopolyspora algeriensis</name>
    <dbReference type="NCBI Taxonomy" id="1500506"/>
    <lineage>
        <taxon>Bacteria</taxon>
        <taxon>Bacillati</taxon>
        <taxon>Actinomycetota</taxon>
        <taxon>Actinomycetes</taxon>
        <taxon>Actinomycetes incertae sedis</taxon>
        <taxon>Halopolyspora</taxon>
    </lineage>
</organism>